<feature type="compositionally biased region" description="Basic and acidic residues" evidence="1">
    <location>
        <begin position="486"/>
        <end position="500"/>
    </location>
</feature>
<feature type="region of interest" description="Disordered" evidence="1">
    <location>
        <begin position="73"/>
        <end position="123"/>
    </location>
</feature>
<reference evidence="4" key="2">
    <citation type="submission" date="2025-04" db="UniProtKB">
        <authorList>
            <consortium name="RefSeq"/>
        </authorList>
    </citation>
    <scope>IDENTIFICATION</scope>
    <source>
        <strain evidence="4">DH4</strain>
        <tissue evidence="4">Whole body</tissue>
    </source>
</reference>
<feature type="compositionally biased region" description="Basic and acidic residues" evidence="1">
    <location>
        <begin position="98"/>
        <end position="110"/>
    </location>
</feature>
<name>A0A7M7LN21_APIME</name>
<evidence type="ECO:0000313" key="3">
    <source>
        <dbReference type="Proteomes" id="UP000005203"/>
    </source>
</evidence>
<proteinExistence type="predicted"/>
<evidence type="ECO:0000256" key="1">
    <source>
        <dbReference type="SAM" id="MobiDB-lite"/>
    </source>
</evidence>
<keyword evidence="3" id="KW-1185">Reference proteome</keyword>
<accession>A0A7M7LN21</accession>
<dbReference type="GeneID" id="100577359"/>
<sequence length="563" mass="64058">MHYPLHIVVVLTSPWILQDYVHAAKNGLSAEVLTSFARNIASVLSTTLLSEDSPVNQSSSGNLLKRIQDAQPPLEISTNQSEGSDTSSNSSFVRYPRSTRESSSNEREETLFQNPYATNPPRYSKYHESISSYKPYEFTVNPRIPYNEVNAPGNLNIINTKENSVNEVNVNPSPLHYPSPGFRYKSEPVDPLSNSNLIQNYPRLADLRYHRLSTQRPVDPREHSTTLEQEINTDENGNSNQIARISRRPYNYRGSFHNSYYTPGYPEFYPRERLVESEDRYVTNNRDENDPSRLEDQNQGQTALRGYDYGPRFHYGLPPYHDPFYHGFPGFYPRPYNDTFHKEATQGDGNGTGPHGPPFYHDPRFGPHQPFYPNFYGKPVQPSQNPADNQGNSEQIVTPENGRGNNATNHGYPPFGYPPYPYGGPHYGGFNFHGYPFTVPFFGGHRFGFHDHLFSGIKSVPYLNFYHHFPSVHWYPPYGGYHHYDHRPATTTEKPAEKTVNENSEASASNSEAETLSEIKSSERSRSSPSRGYKKRFSSGFVSKEGGKVVGDRTLNQLNQILM</sequence>
<feature type="region of interest" description="Disordered" evidence="1">
    <location>
        <begin position="283"/>
        <end position="305"/>
    </location>
</feature>
<feature type="compositionally biased region" description="Basic and acidic residues" evidence="1">
    <location>
        <begin position="283"/>
        <end position="296"/>
    </location>
</feature>
<dbReference type="AlphaFoldDB" id="A0A7M7LN21"/>
<dbReference type="RefSeq" id="XP_003250047.3">
    <property type="nucleotide sequence ID" value="XM_003249999.4"/>
</dbReference>
<dbReference type="KEGG" id="ame:100577359"/>
<feature type="compositionally biased region" description="Polar residues" evidence="1">
    <location>
        <begin position="381"/>
        <end position="408"/>
    </location>
</feature>
<evidence type="ECO:0000313" key="4">
    <source>
        <dbReference type="RefSeq" id="XP_003250047.3"/>
    </source>
</evidence>
<dbReference type="EnsemblMetazoa" id="XM_003249999">
    <property type="protein sequence ID" value="XP_003250047"/>
    <property type="gene ID" value="LOC100577359"/>
</dbReference>
<protein>
    <submittedName>
        <fullName evidence="4">Uncharacterized protein LOC100577359 isoform X1</fullName>
    </submittedName>
</protein>
<feature type="region of interest" description="Disordered" evidence="1">
    <location>
        <begin position="216"/>
        <end position="246"/>
    </location>
</feature>
<accession>A0A8B6XWZ9</accession>
<dbReference type="OrthoDB" id="7700957at2759"/>
<feature type="compositionally biased region" description="Polar residues" evidence="1">
    <location>
        <begin position="226"/>
        <end position="243"/>
    </location>
</feature>
<feature type="compositionally biased region" description="Polar residues" evidence="1">
    <location>
        <begin position="76"/>
        <end position="92"/>
    </location>
</feature>
<gene>
    <name evidence="4" type="primary">LOC100577359</name>
</gene>
<feature type="region of interest" description="Disordered" evidence="1">
    <location>
        <begin position="486"/>
        <end position="547"/>
    </location>
</feature>
<feature type="compositionally biased region" description="Low complexity" evidence="1">
    <location>
        <begin position="501"/>
        <end position="514"/>
    </location>
</feature>
<dbReference type="Proteomes" id="UP000005203">
    <property type="component" value="Linkage group LG12"/>
</dbReference>
<organism evidence="2">
    <name type="scientific">Apis mellifera</name>
    <name type="common">Honeybee</name>
    <dbReference type="NCBI Taxonomy" id="7460"/>
    <lineage>
        <taxon>Eukaryota</taxon>
        <taxon>Metazoa</taxon>
        <taxon>Ecdysozoa</taxon>
        <taxon>Arthropoda</taxon>
        <taxon>Hexapoda</taxon>
        <taxon>Insecta</taxon>
        <taxon>Pterygota</taxon>
        <taxon>Neoptera</taxon>
        <taxon>Endopterygota</taxon>
        <taxon>Hymenoptera</taxon>
        <taxon>Apocrita</taxon>
        <taxon>Aculeata</taxon>
        <taxon>Apoidea</taxon>
        <taxon>Anthophila</taxon>
        <taxon>Apidae</taxon>
        <taxon>Apis</taxon>
    </lineage>
</organism>
<reference evidence="2" key="1">
    <citation type="submission" date="2021-01" db="UniProtKB">
        <authorList>
            <consortium name="EnsemblMetazoa"/>
        </authorList>
    </citation>
    <scope>IDENTIFICATION</scope>
    <source>
        <strain evidence="2">DH4</strain>
    </source>
</reference>
<feature type="region of interest" description="Disordered" evidence="1">
    <location>
        <begin position="338"/>
        <end position="410"/>
    </location>
</feature>
<evidence type="ECO:0000313" key="2">
    <source>
        <dbReference type="EnsemblMetazoa" id="XP_003250047"/>
    </source>
</evidence>